<keyword evidence="8" id="KW-1185">Reference proteome</keyword>
<feature type="transmembrane region" description="Helical" evidence="2">
    <location>
        <begin position="356"/>
        <end position="376"/>
    </location>
</feature>
<dbReference type="Pfam" id="PF01464">
    <property type="entry name" value="SLT"/>
    <property type="match status" value="1"/>
</dbReference>
<feature type="domain" description="Phage tail tape measure protein" evidence="4">
    <location>
        <begin position="110"/>
        <end position="305"/>
    </location>
</feature>
<dbReference type="SUPFAM" id="SSF53955">
    <property type="entry name" value="Lysozyme-like"/>
    <property type="match status" value="1"/>
</dbReference>
<sequence length="1157" mass="121032">MPNVGYATIQIIPSVRGISDELRRQLVGPSADAAEAAGQESGSRFSDRWKAGLAAAGAAAGAVLVAATVSAVEKEKISDRLSAQLGLSGKGAKDAGKVAGTLYSKAVVDSFEDGAAAVRAVMGSGLIPEKATTKAIESITAKVADLAGTFDQDLTGTANAASQMIRTGLAKDGAQALDLLTRGFQSSADKAGDLVDTMNEYGTQFRKAGLDGATSIGLLNQAIRAGARDADVAADAIKEFSLRAIDGSESTSDGFKALGLNADDMAKKFAQGGTAANGVLDLTLQKLRGIKDPVKQSQTAVALFGTQAEDLGAALLAMDPSTAAANLGKVAGAAKQVGDTIRGNTSTQLAVLQRQISGAFGVVITSVVLPALNSFIAGVRRIDDVVSAVVGWFREWGIWLAPLGILIAGITLTMTAQAIAVGAVTAVFSVYRAAILAWAAVQRGAIAVQAAFNAVLSANPIGLVVTALLALGTAVYIAWQRSETFRNVVMAAWEGIQVAASYAWNSILKPAFAGFMTGLRAIGDAAMWLWTNAIQPAFGFISTAARILATIITIVVGGPIYLAFLLIATTATWLWQSVLSPVFSAIGTAAMWLWTNALKPAFDSAMAIFRAVGAVAMWLWTNVITPAFNGLVTIFRGAGAVVLWLWNNAVKPGFENIAAKAKWLWSNAIKPAFDGIVAGIRGVSTVLNWLWTNVVSPVFVWIGDKAKWLWEKALKPAFDFAMDGVKKVGESFEDAKDFIGRAWSKLEEIARKPVKFLIETVYNKGIVPVWNKVASAFGAPELREMRIPKGFATGGVLPGYTPGRDVHLAALSGGEAVMRPEWTRAVGPGYVHAMNAAARRGGVGGVQRALHLPAFADGGIFDWIGKKVAGAGSAAWDGVKAGASWLADTIEASARAGLNAVVDPLLRLLPTTGFGGVIRRIPGKILDSIFGFSKRADEKGGSGLGDIGGVIPTGRRHAIISQALAAAGVPPPGTMAQWLAGMNTLITRESGWNPRATNRWDINAKNGVPSQGLAQTIPPTWAAHVPASLRSRGILDPVGNVAAAIRYIVARYGNITRVQQANANLPPKGYDQGGWLMPGVTAAVNATGRPEAVLTARQWQVAQAALTRPAGSLQPGDSLLLVVDGQEFRAYVDDRADGRVVAGMQSLRSALSTPRRR</sequence>
<feature type="domain" description="Transglycosylase SLT" evidence="3">
    <location>
        <begin position="983"/>
        <end position="1058"/>
    </location>
</feature>
<evidence type="ECO:0000259" key="3">
    <source>
        <dbReference type="Pfam" id="PF01464"/>
    </source>
</evidence>
<dbReference type="EMBL" id="ASYR01000048">
    <property type="protein sequence ID" value="KAF0646704.1"/>
    <property type="molecule type" value="Genomic_DNA"/>
</dbReference>
<feature type="transmembrane region" description="Helical" evidence="2">
    <location>
        <begin position="419"/>
        <end position="441"/>
    </location>
</feature>
<protein>
    <submittedName>
        <fullName evidence="6">Phage-related minor tail protein</fullName>
    </submittedName>
</protein>
<dbReference type="PANTHER" id="PTHR37813">
    <property type="entry name" value="FELS-2 PROPHAGE PROTEIN"/>
    <property type="match status" value="1"/>
</dbReference>
<dbReference type="InterPro" id="IPR010090">
    <property type="entry name" value="Phage_tape_meas"/>
</dbReference>
<keyword evidence="2" id="KW-0812">Transmembrane</keyword>
<proteinExistence type="predicted"/>
<dbReference type="AlphaFoldDB" id="A0A1Y2NTD8"/>
<keyword evidence="2" id="KW-0472">Membrane</keyword>
<dbReference type="InterPro" id="IPR008258">
    <property type="entry name" value="Transglycosylase_SLT_dom_1"/>
</dbReference>
<gene>
    <name evidence="6" type="ORF">BG846_03758</name>
    <name evidence="5" type="ORF">K701_27365</name>
</gene>
<keyword evidence="1" id="KW-1188">Viral release from host cell</keyword>
<feature type="transmembrane region" description="Helical" evidence="2">
    <location>
        <begin position="573"/>
        <end position="594"/>
    </location>
</feature>
<reference evidence="5 8" key="1">
    <citation type="submission" date="2013-05" db="EMBL/GenBank/DDBJ databases">
        <title>Genome Sequence of Streptomyces fradiae.</title>
        <authorList>
            <person name="Kirby R."/>
        </authorList>
    </citation>
    <scope>NUCLEOTIDE SEQUENCE [LARGE SCALE GENOMIC DNA]</scope>
    <source>
        <strain evidence="5 8">ATCC 10745</strain>
    </source>
</reference>
<feature type="transmembrane region" description="Helical" evidence="2">
    <location>
        <begin position="547"/>
        <end position="567"/>
    </location>
</feature>
<dbReference type="Proteomes" id="UP000194318">
    <property type="component" value="Unassembled WGS sequence"/>
</dbReference>
<dbReference type="InterPro" id="IPR023346">
    <property type="entry name" value="Lysozyme-like_dom_sf"/>
</dbReference>
<evidence type="ECO:0000313" key="8">
    <source>
        <dbReference type="Proteomes" id="UP000731519"/>
    </source>
</evidence>
<dbReference type="RefSeq" id="WP_051839010.1">
    <property type="nucleotide sequence ID" value="NZ_ASYR01000048.1"/>
</dbReference>
<dbReference type="Gene3D" id="1.10.530.10">
    <property type="match status" value="1"/>
</dbReference>
<dbReference type="GeneID" id="91402577"/>
<reference evidence="6 7" key="2">
    <citation type="submission" date="2016-09" db="EMBL/GenBank/DDBJ databases">
        <title>Streptomyces fradiae DSM40063, a candidate organism with high potential of specific P450 cytochromes.</title>
        <authorList>
            <person name="Grumaz C."/>
            <person name="Vainshtein Y."/>
            <person name="Kirstahler P."/>
            <person name="Sohn K."/>
        </authorList>
    </citation>
    <scope>NUCLEOTIDE SEQUENCE [LARGE SCALE GENOMIC DNA]</scope>
    <source>
        <strain evidence="6 7">DSM 40063</strain>
    </source>
</reference>
<dbReference type="PANTHER" id="PTHR37813:SF1">
    <property type="entry name" value="FELS-2 PROPHAGE PROTEIN"/>
    <property type="match status" value="1"/>
</dbReference>
<evidence type="ECO:0000256" key="1">
    <source>
        <dbReference type="ARBA" id="ARBA00022612"/>
    </source>
</evidence>
<evidence type="ECO:0000313" key="5">
    <source>
        <dbReference type="EMBL" id="KAF0646704.1"/>
    </source>
</evidence>
<dbReference type="EMBL" id="MIFZ01000278">
    <property type="protein sequence ID" value="OSY50590.1"/>
    <property type="molecule type" value="Genomic_DNA"/>
</dbReference>
<accession>A0A1Y2NTD8</accession>
<feature type="transmembrane region" description="Helical" evidence="2">
    <location>
        <begin position="396"/>
        <end position="412"/>
    </location>
</feature>
<comment type="caution">
    <text evidence="6">The sequence shown here is derived from an EMBL/GenBank/DDBJ whole genome shotgun (WGS) entry which is preliminary data.</text>
</comment>
<keyword evidence="2" id="KW-1133">Transmembrane helix</keyword>
<evidence type="ECO:0000313" key="6">
    <source>
        <dbReference type="EMBL" id="OSY50590.1"/>
    </source>
</evidence>
<evidence type="ECO:0000259" key="4">
    <source>
        <dbReference type="Pfam" id="PF10145"/>
    </source>
</evidence>
<evidence type="ECO:0000313" key="7">
    <source>
        <dbReference type="Proteomes" id="UP000194318"/>
    </source>
</evidence>
<dbReference type="Pfam" id="PF10145">
    <property type="entry name" value="PhageMin_Tail"/>
    <property type="match status" value="1"/>
</dbReference>
<feature type="transmembrane region" description="Helical" evidence="2">
    <location>
        <begin position="461"/>
        <end position="479"/>
    </location>
</feature>
<organism evidence="6 7">
    <name type="scientific">Streptomyces fradiae ATCC 10745 = DSM 40063</name>
    <dbReference type="NCBI Taxonomy" id="1319510"/>
    <lineage>
        <taxon>Bacteria</taxon>
        <taxon>Bacillati</taxon>
        <taxon>Actinomycetota</taxon>
        <taxon>Actinomycetes</taxon>
        <taxon>Kitasatosporales</taxon>
        <taxon>Streptomycetaceae</taxon>
        <taxon>Streptomyces</taxon>
    </lineage>
</organism>
<evidence type="ECO:0000256" key="2">
    <source>
        <dbReference type="SAM" id="Phobius"/>
    </source>
</evidence>
<dbReference type="Proteomes" id="UP000731519">
    <property type="component" value="Unassembled WGS sequence"/>
</dbReference>
<name>A0A1Y2NTD8_STRFR</name>
<feature type="transmembrane region" description="Helical" evidence="2">
    <location>
        <begin position="601"/>
        <end position="621"/>
    </location>
</feature>